<sequence>MREFLDIAEKAKGAVAVHCKAGLGRTGTLIACYLMKHYRFTAAEAIAWIRICRPGSIIGHQQLWLEEKQSYLWLQGDIYRLRKTHYGNTKKKVAESKIKDEKSSTRSSLAIPKERLRNNTLRTNVNTLGVRNSLEALDNDAQGNNVQEESIKSSKHLVNGDLDREFHATQGDKLNLIKANRRHPRSITTGTLHLDELRALKRTTSQPLRPLPAGGAVQASTYISPTKPIRECSRMLQPPSPLNSPAQNRKYSQKQNVPTAASK</sequence>
<dbReference type="PANTHER" id="PTHR23339">
    <property type="entry name" value="TYROSINE SPECIFIC PROTEIN PHOSPHATASE AND DUAL SPECIFICITY PROTEIN PHOSPHATASE"/>
    <property type="match status" value="1"/>
</dbReference>
<dbReference type="PROSITE" id="PS50056">
    <property type="entry name" value="TYR_PHOSPHATASE_2"/>
    <property type="match status" value="1"/>
</dbReference>
<evidence type="ECO:0000256" key="4">
    <source>
        <dbReference type="ARBA" id="ARBA00022912"/>
    </source>
</evidence>
<evidence type="ECO:0000259" key="7">
    <source>
        <dbReference type="PROSITE" id="PS50056"/>
    </source>
</evidence>
<evidence type="ECO:0000313" key="9">
    <source>
        <dbReference type="Proteomes" id="UP000054359"/>
    </source>
</evidence>
<name>A0A087UEZ0_STEMI</name>
<dbReference type="GO" id="GO:0004725">
    <property type="term" value="F:protein tyrosine phosphatase activity"/>
    <property type="evidence" value="ECO:0007669"/>
    <property type="project" value="UniProtKB-EC"/>
</dbReference>
<dbReference type="SUPFAM" id="SSF52799">
    <property type="entry name" value="(Phosphotyrosine protein) phosphatases II"/>
    <property type="match status" value="1"/>
</dbReference>
<evidence type="ECO:0000259" key="6">
    <source>
        <dbReference type="PROSITE" id="PS50054"/>
    </source>
</evidence>
<keyword evidence="4" id="KW-0904">Protein phosphatase</keyword>
<accession>A0A087UEZ0</accession>
<dbReference type="OrthoDB" id="266663at2759"/>
<protein>
    <recommendedName>
        <fullName evidence="2">protein-tyrosine-phosphatase</fullName>
        <ecNumber evidence="2">3.1.3.48</ecNumber>
    </recommendedName>
</protein>
<evidence type="ECO:0000256" key="3">
    <source>
        <dbReference type="ARBA" id="ARBA00022801"/>
    </source>
</evidence>
<dbReference type="Proteomes" id="UP000054359">
    <property type="component" value="Unassembled WGS sequence"/>
</dbReference>
<comment type="similarity">
    <text evidence="1">Belongs to the protein-tyrosine phosphatase family. Non-receptor class CDC14 subfamily.</text>
</comment>
<dbReference type="Gene3D" id="3.90.190.10">
    <property type="entry name" value="Protein tyrosine phosphatase superfamily"/>
    <property type="match status" value="1"/>
</dbReference>
<feature type="domain" description="Tyrosine-protein phosphatase" evidence="6">
    <location>
        <begin position="1"/>
        <end position="76"/>
    </location>
</feature>
<evidence type="ECO:0000256" key="2">
    <source>
        <dbReference type="ARBA" id="ARBA00013064"/>
    </source>
</evidence>
<dbReference type="PROSITE" id="PS50054">
    <property type="entry name" value="TYR_PHOSPHATASE_DUAL"/>
    <property type="match status" value="1"/>
</dbReference>
<feature type="region of interest" description="Disordered" evidence="5">
    <location>
        <begin position="206"/>
        <end position="263"/>
    </location>
</feature>
<evidence type="ECO:0000256" key="1">
    <source>
        <dbReference type="ARBA" id="ARBA00007315"/>
    </source>
</evidence>
<evidence type="ECO:0000256" key="5">
    <source>
        <dbReference type="SAM" id="MobiDB-lite"/>
    </source>
</evidence>
<gene>
    <name evidence="8" type="ORF">X975_21098</name>
</gene>
<dbReference type="InterPro" id="IPR050561">
    <property type="entry name" value="PTP"/>
</dbReference>
<dbReference type="PROSITE" id="PS00383">
    <property type="entry name" value="TYR_PHOSPHATASE_1"/>
    <property type="match status" value="1"/>
</dbReference>
<organism evidence="8 9">
    <name type="scientific">Stegodyphus mimosarum</name>
    <name type="common">African social velvet spider</name>
    <dbReference type="NCBI Taxonomy" id="407821"/>
    <lineage>
        <taxon>Eukaryota</taxon>
        <taxon>Metazoa</taxon>
        <taxon>Ecdysozoa</taxon>
        <taxon>Arthropoda</taxon>
        <taxon>Chelicerata</taxon>
        <taxon>Arachnida</taxon>
        <taxon>Araneae</taxon>
        <taxon>Araneomorphae</taxon>
        <taxon>Entelegynae</taxon>
        <taxon>Eresoidea</taxon>
        <taxon>Eresidae</taxon>
        <taxon>Stegodyphus</taxon>
    </lineage>
</organism>
<dbReference type="EC" id="3.1.3.48" evidence="2"/>
<dbReference type="InterPro" id="IPR029021">
    <property type="entry name" value="Prot-tyrosine_phosphatase-like"/>
</dbReference>
<dbReference type="InterPro" id="IPR000340">
    <property type="entry name" value="Dual-sp_phosphatase_cat-dom"/>
</dbReference>
<keyword evidence="3" id="KW-0378">Hydrolase</keyword>
<dbReference type="InterPro" id="IPR020422">
    <property type="entry name" value="TYR_PHOSPHATASE_DUAL_dom"/>
</dbReference>
<dbReference type="InterPro" id="IPR016130">
    <property type="entry name" value="Tyr_Pase_AS"/>
</dbReference>
<reference evidence="8 9" key="1">
    <citation type="submission" date="2013-11" db="EMBL/GenBank/DDBJ databases">
        <title>Genome sequencing of Stegodyphus mimosarum.</title>
        <authorList>
            <person name="Bechsgaard J."/>
        </authorList>
    </citation>
    <scope>NUCLEOTIDE SEQUENCE [LARGE SCALE GENOMIC DNA]</scope>
</reference>
<dbReference type="InterPro" id="IPR000387">
    <property type="entry name" value="Tyr_Pase_dom"/>
</dbReference>
<dbReference type="OMA" id="NAINFRW"/>
<feature type="compositionally biased region" description="Polar residues" evidence="5">
    <location>
        <begin position="243"/>
        <end position="263"/>
    </location>
</feature>
<feature type="non-terminal residue" evidence="8">
    <location>
        <position position="263"/>
    </location>
</feature>
<proteinExistence type="inferred from homology"/>
<keyword evidence="9" id="KW-1185">Reference proteome</keyword>
<dbReference type="AlphaFoldDB" id="A0A087UEZ0"/>
<feature type="domain" description="Tyrosine specific protein phosphatases" evidence="7">
    <location>
        <begin position="2"/>
        <end position="64"/>
    </location>
</feature>
<dbReference type="STRING" id="407821.A0A087UEZ0"/>
<dbReference type="Pfam" id="PF00782">
    <property type="entry name" value="DSPc"/>
    <property type="match status" value="1"/>
</dbReference>
<dbReference type="FunFam" id="3.90.190.10:FF:000006">
    <property type="entry name" value="Dual specificity protein phosphatase CDC14B"/>
    <property type="match status" value="1"/>
</dbReference>
<dbReference type="EMBL" id="KK119520">
    <property type="protein sequence ID" value="KFM75929.1"/>
    <property type="molecule type" value="Genomic_DNA"/>
</dbReference>
<evidence type="ECO:0000313" key="8">
    <source>
        <dbReference type="EMBL" id="KFM75929.1"/>
    </source>
</evidence>